<dbReference type="RefSeq" id="WP_091578863.1">
    <property type="nucleotide sequence ID" value="NZ_FMXM01000008.1"/>
</dbReference>
<protein>
    <submittedName>
        <fullName evidence="2">Uncharacterized protein</fullName>
    </submittedName>
</protein>
<dbReference type="EMBL" id="FMXM01000008">
    <property type="protein sequence ID" value="SDA79105.1"/>
    <property type="molecule type" value="Genomic_DNA"/>
</dbReference>
<reference evidence="2 3" key="1">
    <citation type="submission" date="2016-10" db="EMBL/GenBank/DDBJ databases">
        <authorList>
            <person name="de Groot N.N."/>
        </authorList>
    </citation>
    <scope>NUCLEOTIDE SEQUENCE [LARGE SCALE GENOMIC DNA]</scope>
    <source>
        <strain evidence="2 3">CGMCC 1.12097</strain>
    </source>
</reference>
<dbReference type="Proteomes" id="UP000198588">
    <property type="component" value="Unassembled WGS sequence"/>
</dbReference>
<evidence type="ECO:0000313" key="3">
    <source>
        <dbReference type="Proteomes" id="UP000198588"/>
    </source>
</evidence>
<organism evidence="2 3">
    <name type="scientific">Mesorhizobium qingshengii</name>
    <dbReference type="NCBI Taxonomy" id="1165689"/>
    <lineage>
        <taxon>Bacteria</taxon>
        <taxon>Pseudomonadati</taxon>
        <taxon>Pseudomonadota</taxon>
        <taxon>Alphaproteobacteria</taxon>
        <taxon>Hyphomicrobiales</taxon>
        <taxon>Phyllobacteriaceae</taxon>
        <taxon>Mesorhizobium</taxon>
    </lineage>
</organism>
<accession>A0A1G5YAK7</accession>
<name>A0A1G5YAK7_9HYPH</name>
<dbReference type="OrthoDB" id="9810895at2"/>
<evidence type="ECO:0000256" key="1">
    <source>
        <dbReference type="SAM" id="SignalP"/>
    </source>
</evidence>
<feature type="chain" id="PRO_5011763622" evidence="1">
    <location>
        <begin position="31"/>
        <end position="105"/>
    </location>
</feature>
<sequence>MAHTFSFRWIRLAATGAALALALSTLSAQAQFVCGGHSDLVAGLAKAFQQKQIGYGVVGQAAIVEVYVSASGTWSMLVTDVQGRSCIFATGDGWENTVTVPAQGI</sequence>
<proteinExistence type="predicted"/>
<dbReference type="AlphaFoldDB" id="A0A1G5YAK7"/>
<evidence type="ECO:0000313" key="2">
    <source>
        <dbReference type="EMBL" id="SDA79105.1"/>
    </source>
</evidence>
<gene>
    <name evidence="2" type="ORF">SAMN02927914_03073</name>
</gene>
<keyword evidence="1" id="KW-0732">Signal</keyword>
<feature type="signal peptide" evidence="1">
    <location>
        <begin position="1"/>
        <end position="30"/>
    </location>
</feature>